<sequence>MAIGDILHNERAETADPYTGRPVIRLTTPTRTSHHMYFYNRMVTGDSRKLLYCAEVAGDRQLYLLDLATSDAVQLTEGPDLDDYGGMIAADDRSVFYQQAGAIWQLDLAALTRRLVYQAEAGWNCGNWGMSDDNRFLVMTETLASSLPDLTGKKGWEFFPLTCAAKPRCRLRYVEVATGKAHTVIEDNCWWGHAQLRPGDPDTILFCHEGPYDMIDARLWLVKSDGSDYHCAREQPSDTIITHEFWMPGGDKIAYVYRKADDGSTESIRMMAPETLEEEVFMPCLPYAHFICDGQRRFFAGDCQGQETPIHLQVQGDGGAKEVKNDFIYLVDIAAKKEIPLCYHGTSWTTKHGTPQDAHPHPCFTPDGRAVLFTSDKEGKPCVYMAPIGDLADARG</sequence>
<comment type="caution">
    <text evidence="2">The sequence shown here is derived from an EMBL/GenBank/DDBJ whole genome shotgun (WGS) entry which is preliminary data.</text>
</comment>
<gene>
    <name evidence="2" type="ORF">H9945_03880</name>
</gene>
<dbReference type="GO" id="GO:0047487">
    <property type="term" value="F:oligogalacturonide lyase activity"/>
    <property type="evidence" value="ECO:0007669"/>
    <property type="project" value="InterPro"/>
</dbReference>
<reference evidence="2" key="2">
    <citation type="submission" date="2021-04" db="EMBL/GenBank/DDBJ databases">
        <authorList>
            <person name="Gilroy R."/>
        </authorList>
    </citation>
    <scope>NUCLEOTIDE SEQUENCE</scope>
    <source>
        <strain evidence="2">ChiBcec8-13705</strain>
    </source>
</reference>
<evidence type="ECO:0000259" key="1">
    <source>
        <dbReference type="Pfam" id="PF14583"/>
    </source>
</evidence>
<keyword evidence="2" id="KW-0456">Lyase</keyword>
<feature type="domain" description="Oligogalacturonate lyase" evidence="1">
    <location>
        <begin position="14"/>
        <end position="389"/>
    </location>
</feature>
<dbReference type="EMBL" id="DWYG01000056">
    <property type="protein sequence ID" value="HJB41616.1"/>
    <property type="molecule type" value="Genomic_DNA"/>
</dbReference>
<evidence type="ECO:0000313" key="2">
    <source>
        <dbReference type="EMBL" id="HJB41616.1"/>
    </source>
</evidence>
<proteinExistence type="predicted"/>
<evidence type="ECO:0000313" key="3">
    <source>
        <dbReference type="Proteomes" id="UP000886803"/>
    </source>
</evidence>
<dbReference type="InterPro" id="IPR027946">
    <property type="entry name" value="Ogl_dom"/>
</dbReference>
<dbReference type="SUPFAM" id="SSF82171">
    <property type="entry name" value="DPP6 N-terminal domain-like"/>
    <property type="match status" value="1"/>
</dbReference>
<organism evidence="2 3">
    <name type="scientific">Candidatus Gemmiger avicola</name>
    <dbReference type="NCBI Taxonomy" id="2838605"/>
    <lineage>
        <taxon>Bacteria</taxon>
        <taxon>Bacillati</taxon>
        <taxon>Bacillota</taxon>
        <taxon>Clostridia</taxon>
        <taxon>Eubacteriales</taxon>
        <taxon>Gemmiger</taxon>
    </lineage>
</organism>
<dbReference type="AlphaFoldDB" id="A0A9D2S378"/>
<dbReference type="Gene3D" id="2.130.10.10">
    <property type="entry name" value="YVTN repeat-like/Quinoprotein amine dehydrogenase"/>
    <property type="match status" value="1"/>
</dbReference>
<dbReference type="InterPro" id="IPR015943">
    <property type="entry name" value="WD40/YVTN_repeat-like_dom_sf"/>
</dbReference>
<protein>
    <submittedName>
        <fullName evidence="2">Oligogalacturonate lyase family protein</fullName>
    </submittedName>
</protein>
<name>A0A9D2S378_9FIRM</name>
<dbReference type="Pfam" id="PF14583">
    <property type="entry name" value="Pectate_lyase22"/>
    <property type="match status" value="1"/>
</dbReference>
<dbReference type="GO" id="GO:0045490">
    <property type="term" value="P:pectin catabolic process"/>
    <property type="evidence" value="ECO:0007669"/>
    <property type="project" value="InterPro"/>
</dbReference>
<reference evidence="2" key="1">
    <citation type="journal article" date="2021" name="PeerJ">
        <title>Extensive microbial diversity within the chicken gut microbiome revealed by metagenomics and culture.</title>
        <authorList>
            <person name="Gilroy R."/>
            <person name="Ravi A."/>
            <person name="Getino M."/>
            <person name="Pursley I."/>
            <person name="Horton D.L."/>
            <person name="Alikhan N.F."/>
            <person name="Baker D."/>
            <person name="Gharbi K."/>
            <person name="Hall N."/>
            <person name="Watson M."/>
            <person name="Adriaenssens E.M."/>
            <person name="Foster-Nyarko E."/>
            <person name="Jarju S."/>
            <person name="Secka A."/>
            <person name="Antonio M."/>
            <person name="Oren A."/>
            <person name="Chaudhuri R.R."/>
            <person name="La Ragione R."/>
            <person name="Hildebrand F."/>
            <person name="Pallen M.J."/>
        </authorList>
    </citation>
    <scope>NUCLEOTIDE SEQUENCE</scope>
    <source>
        <strain evidence="2">ChiBcec8-13705</strain>
    </source>
</reference>
<accession>A0A9D2S378</accession>
<dbReference type="PANTHER" id="PTHR36842">
    <property type="entry name" value="PROTEIN TOLB HOMOLOG"/>
    <property type="match status" value="1"/>
</dbReference>
<dbReference type="Proteomes" id="UP000886803">
    <property type="component" value="Unassembled WGS sequence"/>
</dbReference>